<sequence length="274" mass="32404">MPWCPECKMEYEEGVEKCADCQINLVEDLNDDSLYWVDLLESEDKNNLEEIKSFLEYSKINAINIIKNEERNVFVLQVKEDESEEASKFASVFLYNKKMEKREEETQEQIEDESTKEGNGQEDVFEDKNKKLEDIKSTAFSFITVGIIGLIFVVLVMLEYININMDPTFRQIFLPLLLVIMFVFIGIGLSSFIKIKQAKEEVDVYNQKVNAIKQYIKEHYTKEHIDDHCELDDNEEMNYFKRTEYIKKGIRDHFDDVEESMMDAIVDEIYEDIY</sequence>
<dbReference type="EMBL" id="SMGQ01000011">
    <property type="protein sequence ID" value="TCK97740.1"/>
    <property type="molecule type" value="Genomic_DNA"/>
</dbReference>
<feature type="region of interest" description="Disordered" evidence="1">
    <location>
        <begin position="104"/>
        <end position="123"/>
    </location>
</feature>
<gene>
    <name evidence="3" type="ORF">EDC19_0142</name>
</gene>
<name>A0A4R1MYQ8_9FIRM</name>
<reference evidence="3 4" key="1">
    <citation type="submission" date="2019-03" db="EMBL/GenBank/DDBJ databases">
        <title>Genomic Encyclopedia of Type Strains, Phase IV (KMG-IV): sequencing the most valuable type-strain genomes for metagenomic binning, comparative biology and taxonomic classification.</title>
        <authorList>
            <person name="Goeker M."/>
        </authorList>
    </citation>
    <scope>NUCLEOTIDE SEQUENCE [LARGE SCALE GENOMIC DNA]</scope>
    <source>
        <strain evidence="3 4">DSM 24176</strain>
    </source>
</reference>
<dbReference type="AlphaFoldDB" id="A0A4R1MYQ8"/>
<protein>
    <submittedName>
        <fullName evidence="3">Putative membrane protein DUF2207</fullName>
    </submittedName>
</protein>
<feature type="transmembrane region" description="Helical" evidence="2">
    <location>
        <begin position="172"/>
        <end position="193"/>
    </location>
</feature>
<keyword evidence="2" id="KW-0812">Transmembrane</keyword>
<evidence type="ECO:0000256" key="1">
    <source>
        <dbReference type="SAM" id="MobiDB-lite"/>
    </source>
</evidence>
<accession>A0A4R1MYQ8</accession>
<evidence type="ECO:0000256" key="2">
    <source>
        <dbReference type="SAM" id="Phobius"/>
    </source>
</evidence>
<evidence type="ECO:0000313" key="3">
    <source>
        <dbReference type="EMBL" id="TCK97740.1"/>
    </source>
</evidence>
<keyword evidence="4" id="KW-1185">Reference proteome</keyword>
<feature type="transmembrane region" description="Helical" evidence="2">
    <location>
        <begin position="138"/>
        <end position="160"/>
    </location>
</feature>
<comment type="caution">
    <text evidence="3">The sequence shown here is derived from an EMBL/GenBank/DDBJ whole genome shotgun (WGS) entry which is preliminary data.</text>
</comment>
<keyword evidence="2" id="KW-0472">Membrane</keyword>
<organism evidence="3 4">
    <name type="scientific">Natranaerovirga hydrolytica</name>
    <dbReference type="NCBI Taxonomy" id="680378"/>
    <lineage>
        <taxon>Bacteria</taxon>
        <taxon>Bacillati</taxon>
        <taxon>Bacillota</taxon>
        <taxon>Clostridia</taxon>
        <taxon>Lachnospirales</taxon>
        <taxon>Natranaerovirgaceae</taxon>
        <taxon>Natranaerovirga</taxon>
    </lineage>
</organism>
<evidence type="ECO:0000313" key="4">
    <source>
        <dbReference type="Proteomes" id="UP000294545"/>
    </source>
</evidence>
<dbReference type="RefSeq" id="WP_132279009.1">
    <property type="nucleotide sequence ID" value="NZ_SMGQ01000011.1"/>
</dbReference>
<keyword evidence="2" id="KW-1133">Transmembrane helix</keyword>
<dbReference type="OrthoDB" id="1739584at2"/>
<feature type="compositionally biased region" description="Acidic residues" evidence="1">
    <location>
        <begin position="105"/>
        <end position="114"/>
    </location>
</feature>
<proteinExistence type="predicted"/>
<dbReference type="Proteomes" id="UP000294545">
    <property type="component" value="Unassembled WGS sequence"/>
</dbReference>